<dbReference type="GO" id="GO:0019856">
    <property type="term" value="P:pyrimidine nucleobase biosynthetic process"/>
    <property type="evidence" value="ECO:0007669"/>
    <property type="project" value="InterPro"/>
</dbReference>
<dbReference type="NCBIfam" id="TIGR01367">
    <property type="entry name" value="pyrE_Therm"/>
    <property type="match status" value="1"/>
</dbReference>
<dbReference type="InterPro" id="IPR029057">
    <property type="entry name" value="PRTase-like"/>
</dbReference>
<dbReference type="Pfam" id="PF00156">
    <property type="entry name" value="Pribosyltran"/>
    <property type="match status" value="1"/>
</dbReference>
<reference evidence="9 10" key="1">
    <citation type="submission" date="2016-11" db="EMBL/GenBank/DDBJ databases">
        <authorList>
            <person name="Jaros S."/>
            <person name="Januszkiewicz K."/>
            <person name="Wedrychowicz H."/>
        </authorList>
    </citation>
    <scope>NUCLEOTIDE SEQUENCE [LARGE SCALE GENOMIC DNA]</scope>
    <source>
        <strain evidence="9 10">DSM 17918</strain>
    </source>
</reference>
<keyword evidence="10" id="KW-1185">Reference proteome</keyword>
<comment type="catalytic activity">
    <reaction evidence="7">
        <text>orotidine 5'-phosphate + diphosphate = orotate + 5-phospho-alpha-D-ribose 1-diphosphate</text>
        <dbReference type="Rhea" id="RHEA:10380"/>
        <dbReference type="ChEBI" id="CHEBI:30839"/>
        <dbReference type="ChEBI" id="CHEBI:33019"/>
        <dbReference type="ChEBI" id="CHEBI:57538"/>
        <dbReference type="ChEBI" id="CHEBI:58017"/>
        <dbReference type="EC" id="2.4.2.10"/>
    </reaction>
</comment>
<evidence type="ECO:0000259" key="8">
    <source>
        <dbReference type="Pfam" id="PF00156"/>
    </source>
</evidence>
<evidence type="ECO:0000256" key="6">
    <source>
        <dbReference type="ARBA" id="ARBA00022975"/>
    </source>
</evidence>
<dbReference type="STRING" id="1121256.SAMN02746089_00296"/>
<dbReference type="OrthoDB" id="9783570at2"/>
<dbReference type="EC" id="2.4.2.10" evidence="2 7"/>
<comment type="pathway">
    <text evidence="1 7">Pyrimidine metabolism; UMP biosynthesis via de novo pathway; UMP from orotate: step 1/2.</text>
</comment>
<accession>A0A1M4TTV2</accession>
<evidence type="ECO:0000313" key="9">
    <source>
        <dbReference type="EMBL" id="SHE47737.1"/>
    </source>
</evidence>
<comment type="function">
    <text evidence="7">Catalyzes the transfer of a ribosyl phosphate group from 5-phosphoribose 1-diphosphate to orotate, leading to the formation of orotidine monophosphate (OMP).</text>
</comment>
<comment type="subunit">
    <text evidence="7">Homodimer.</text>
</comment>
<comment type="caution">
    <text evidence="7">Lacks conserved residue(s) required for the propagation of feature annotation.</text>
</comment>
<comment type="cofactor">
    <cofactor evidence="7">
        <name>Mg(2+)</name>
        <dbReference type="ChEBI" id="CHEBI:18420"/>
    </cofactor>
</comment>
<evidence type="ECO:0000256" key="2">
    <source>
        <dbReference type="ARBA" id="ARBA00011971"/>
    </source>
</evidence>
<dbReference type="RefSeq" id="WP_073341323.1">
    <property type="nucleotide sequence ID" value="NZ_FQVH01000002.1"/>
</dbReference>
<keyword evidence="4 7" id="KW-0808">Transferase</keyword>
<gene>
    <name evidence="7" type="primary">pyrE</name>
    <name evidence="9" type="ORF">SAMN02746089_00296</name>
</gene>
<evidence type="ECO:0000256" key="1">
    <source>
        <dbReference type="ARBA" id="ARBA00004889"/>
    </source>
</evidence>
<dbReference type="GO" id="GO:0044205">
    <property type="term" value="P:'de novo' UMP biosynthetic process"/>
    <property type="evidence" value="ECO:0007669"/>
    <property type="project" value="UniProtKB-UniRule"/>
</dbReference>
<proteinExistence type="inferred from homology"/>
<name>A0A1M4TTV2_9THEO</name>
<comment type="similarity">
    <text evidence="7">Belongs to the purine/pyrimidine phosphoribosyltransferase family. PyrE subfamily.</text>
</comment>
<feature type="binding site" evidence="7">
    <location>
        <position position="118"/>
    </location>
    <ligand>
        <name>orotate</name>
        <dbReference type="ChEBI" id="CHEBI:30839"/>
    </ligand>
</feature>
<keyword evidence="6 7" id="KW-0665">Pyrimidine biosynthesis</keyword>
<protein>
    <recommendedName>
        <fullName evidence="2 7">Orotate phosphoribosyltransferase</fullName>
        <shortName evidence="7">OPRT</shortName>
        <shortName evidence="7">OPRTase</shortName>
        <ecNumber evidence="2 7">2.4.2.10</ecNumber>
    </recommendedName>
</protein>
<evidence type="ECO:0000256" key="4">
    <source>
        <dbReference type="ARBA" id="ARBA00022679"/>
    </source>
</evidence>
<feature type="binding site" evidence="7">
    <location>
        <position position="146"/>
    </location>
    <ligand>
        <name>orotate</name>
        <dbReference type="ChEBI" id="CHEBI:30839"/>
    </ligand>
</feature>
<dbReference type="EMBL" id="FQVH01000002">
    <property type="protein sequence ID" value="SHE47737.1"/>
    <property type="molecule type" value="Genomic_DNA"/>
</dbReference>
<dbReference type="InterPro" id="IPR000836">
    <property type="entry name" value="PRTase_dom"/>
</dbReference>
<evidence type="ECO:0000313" key="10">
    <source>
        <dbReference type="Proteomes" id="UP000184088"/>
    </source>
</evidence>
<evidence type="ECO:0000256" key="3">
    <source>
        <dbReference type="ARBA" id="ARBA00022676"/>
    </source>
</evidence>
<dbReference type="PANTHER" id="PTHR19278:SF9">
    <property type="entry name" value="URIDINE 5'-MONOPHOSPHATE SYNTHASE"/>
    <property type="match status" value="1"/>
</dbReference>
<evidence type="ECO:0000256" key="7">
    <source>
        <dbReference type="HAMAP-Rule" id="MF_01208"/>
    </source>
</evidence>
<dbReference type="PANTHER" id="PTHR19278">
    <property type="entry name" value="OROTATE PHOSPHORIBOSYLTRANSFERASE"/>
    <property type="match status" value="1"/>
</dbReference>
<feature type="domain" description="Phosphoribosyltransferase" evidence="8">
    <location>
        <begin position="49"/>
        <end position="151"/>
    </location>
</feature>
<keyword evidence="5 7" id="KW-0460">Magnesium</keyword>
<dbReference type="Gene3D" id="3.40.50.2020">
    <property type="match status" value="1"/>
</dbReference>
<evidence type="ECO:0000256" key="5">
    <source>
        <dbReference type="ARBA" id="ARBA00022842"/>
    </source>
</evidence>
<dbReference type="CDD" id="cd06223">
    <property type="entry name" value="PRTases_typeI"/>
    <property type="match status" value="1"/>
</dbReference>
<dbReference type="UniPathway" id="UPA00070">
    <property type="reaction ID" value="UER00119"/>
</dbReference>
<dbReference type="SUPFAM" id="SSF53271">
    <property type="entry name" value="PRTase-like"/>
    <property type="match status" value="1"/>
</dbReference>
<dbReference type="Proteomes" id="UP000184088">
    <property type="component" value="Unassembled WGS sequence"/>
</dbReference>
<dbReference type="GO" id="GO:0000287">
    <property type="term" value="F:magnesium ion binding"/>
    <property type="evidence" value="ECO:0007669"/>
    <property type="project" value="UniProtKB-UniRule"/>
</dbReference>
<dbReference type="InterPro" id="IPR023031">
    <property type="entry name" value="OPRT"/>
</dbReference>
<keyword evidence="3 7" id="KW-0328">Glycosyltransferase</keyword>
<dbReference type="HAMAP" id="MF_01208">
    <property type="entry name" value="PyrE"/>
    <property type="match status" value="1"/>
</dbReference>
<organism evidence="9 10">
    <name type="scientific">Caldanaerobius fijiensis DSM 17918</name>
    <dbReference type="NCBI Taxonomy" id="1121256"/>
    <lineage>
        <taxon>Bacteria</taxon>
        <taxon>Bacillati</taxon>
        <taxon>Bacillota</taxon>
        <taxon>Clostridia</taxon>
        <taxon>Thermoanaerobacterales</taxon>
        <taxon>Thermoanaerobacteraceae</taxon>
        <taxon>Caldanaerobius</taxon>
    </lineage>
</organism>
<dbReference type="GO" id="GO:0004588">
    <property type="term" value="F:orotate phosphoribosyltransferase activity"/>
    <property type="evidence" value="ECO:0007669"/>
    <property type="project" value="UniProtKB-UniRule"/>
</dbReference>
<dbReference type="AlphaFoldDB" id="A0A1M4TTV2"/>
<sequence length="191" mass="20996">MKKEEVLEILRETEAMLEGHFLLTSGRHSDKYIQCAKVFQYPEYAEMFSKQLAEAFKGDDIDVVVGPAMGGIVFAYEVGRQLGVRAIFAERENGIMTLRRGFYIKEGENVLVVEDVTTTGGSVKEVIEVVRNCGGNVVGVGSLVDRSNGTVDFGVKFVPIVTLDVKSYEPQECPLCKQGINLVKPGSRNLA</sequence>
<dbReference type="InterPro" id="IPR006273">
    <property type="entry name" value="Orotate_PRibTrfase_bac"/>
</dbReference>
<feature type="binding site" description="in other chain" evidence="7">
    <location>
        <begin position="114"/>
        <end position="122"/>
    </location>
    <ligand>
        <name>5-phospho-alpha-D-ribose 1-diphosphate</name>
        <dbReference type="ChEBI" id="CHEBI:58017"/>
        <note>ligand shared between dimeric partners</note>
    </ligand>
</feature>